<dbReference type="InterPro" id="IPR036909">
    <property type="entry name" value="Cyt_c-like_dom_sf"/>
</dbReference>
<dbReference type="Proteomes" id="UP000008825">
    <property type="component" value="Chromosome"/>
</dbReference>
<reference evidence="12 13" key="1">
    <citation type="submission" date="2008-07" db="EMBL/GenBank/DDBJ databases">
        <title>Complete sequence of Geobacter bemidjiensis BEM.</title>
        <authorList>
            <consortium name="US DOE Joint Genome Institute"/>
            <person name="Lucas S."/>
            <person name="Copeland A."/>
            <person name="Lapidus A."/>
            <person name="Glavina del Rio T."/>
            <person name="Dalin E."/>
            <person name="Tice H."/>
            <person name="Bruce D."/>
            <person name="Goodwin L."/>
            <person name="Pitluck S."/>
            <person name="Kiss H."/>
            <person name="Brettin T."/>
            <person name="Detter J.C."/>
            <person name="Han C."/>
            <person name="Kuske C.R."/>
            <person name="Schmutz J."/>
            <person name="Larimer F."/>
            <person name="Land M."/>
            <person name="Hauser L."/>
            <person name="Kyrpides N."/>
            <person name="Lykidis A."/>
            <person name="Lovley D."/>
            <person name="Richardson P."/>
        </authorList>
    </citation>
    <scope>NUCLEOTIDE SEQUENCE [LARGE SCALE GENOMIC DNA]</scope>
    <source>
        <strain evidence="13">ATCC BAA-1014 / DSM 16622 / JCM 12645 / Bem</strain>
    </source>
</reference>
<name>B5E8L8_CITBB</name>
<proteinExistence type="inferred from homology"/>
<dbReference type="AlphaFoldDB" id="B5E8L8"/>
<dbReference type="PROSITE" id="PS51007">
    <property type="entry name" value="CYTC"/>
    <property type="match status" value="1"/>
</dbReference>
<sequence length="134" mass="14118">MQRRLVVTLAILALVATCVTGCKKKSEEQAQPPQSTTAAPAAPATPQPAASATATTGEQLFKLHCAACHPNGGNTITPAKTLSKKAMADRNIKSTDDIVKIMRNPGPGMNKFDEGMIPKDDAKKIGDYILATFP</sequence>
<comment type="subcellular location">
    <subcellularLocation>
        <location evidence="1">Cellular thylakoid lumen</location>
    </subcellularLocation>
</comment>
<dbReference type="GO" id="GO:0009055">
    <property type="term" value="F:electron transfer activity"/>
    <property type="evidence" value="ECO:0007669"/>
    <property type="project" value="InterPro"/>
</dbReference>
<dbReference type="Pfam" id="PF13442">
    <property type="entry name" value="Cytochrome_CBB3"/>
    <property type="match status" value="1"/>
</dbReference>
<evidence type="ECO:0000256" key="8">
    <source>
        <dbReference type="ARBA" id="ARBA00023078"/>
    </source>
</evidence>
<evidence type="ECO:0000256" key="3">
    <source>
        <dbReference type="ARBA" id="ARBA00022448"/>
    </source>
</evidence>
<keyword evidence="12" id="KW-0449">Lipoprotein</keyword>
<keyword evidence="5 9" id="KW-0479">Metal-binding</keyword>
<keyword evidence="8" id="KW-0793">Thylakoid</keyword>
<evidence type="ECO:0000256" key="1">
    <source>
        <dbReference type="ARBA" id="ARBA00004518"/>
    </source>
</evidence>
<dbReference type="PANTHER" id="PTHR34688">
    <property type="entry name" value="CYTOCHROME C6, CHLOROPLASTIC"/>
    <property type="match status" value="1"/>
</dbReference>
<evidence type="ECO:0000256" key="7">
    <source>
        <dbReference type="ARBA" id="ARBA00023004"/>
    </source>
</evidence>
<evidence type="ECO:0000256" key="9">
    <source>
        <dbReference type="PROSITE-ProRule" id="PRU00433"/>
    </source>
</evidence>
<dbReference type="InterPro" id="IPR023655">
    <property type="entry name" value="Cyt_C6"/>
</dbReference>
<dbReference type="RefSeq" id="WP_012530019.1">
    <property type="nucleotide sequence ID" value="NC_011146.1"/>
</dbReference>
<dbReference type="OrthoDB" id="5397812at2"/>
<dbReference type="GO" id="GO:0020037">
    <property type="term" value="F:heme binding"/>
    <property type="evidence" value="ECO:0007669"/>
    <property type="project" value="InterPro"/>
</dbReference>
<protein>
    <submittedName>
        <fullName evidence="12">Lipoprotein cytochrome c, 1 heme-binding site</fullName>
    </submittedName>
</protein>
<dbReference type="HOGENOM" id="CLU_1738796_0_0_7"/>
<dbReference type="EMBL" id="CP001124">
    <property type="protein sequence ID" value="ACH38603.1"/>
    <property type="molecule type" value="Genomic_DNA"/>
</dbReference>
<accession>B5E8L8</accession>
<evidence type="ECO:0000256" key="6">
    <source>
        <dbReference type="ARBA" id="ARBA00022982"/>
    </source>
</evidence>
<reference evidence="12 13" key="2">
    <citation type="journal article" date="2010" name="BMC Genomics">
        <title>The genome of Geobacter bemidjiensis, exemplar for the subsurface clade of Geobacter species that predominate in Fe(III)-reducing subsurface environments.</title>
        <authorList>
            <person name="Aklujkar M."/>
            <person name="Young N.D."/>
            <person name="Holmes D."/>
            <person name="Chavan M."/>
            <person name="Risso C."/>
            <person name="Kiss H.E."/>
            <person name="Han C.S."/>
            <person name="Land M.L."/>
            <person name="Lovley D.R."/>
        </authorList>
    </citation>
    <scope>NUCLEOTIDE SEQUENCE [LARGE SCALE GENOMIC DNA]</scope>
    <source>
        <strain evidence="13">ATCC BAA-1014 / DSM 16622 / JCM 12645 / Bem</strain>
    </source>
</reference>
<dbReference type="PANTHER" id="PTHR34688:SF2">
    <property type="entry name" value="CYTOCHROME C6, CHLOROPLASTIC"/>
    <property type="match status" value="1"/>
</dbReference>
<keyword evidence="3" id="KW-0813">Transport</keyword>
<keyword evidence="6" id="KW-0249">Electron transport</keyword>
<evidence type="ECO:0000256" key="5">
    <source>
        <dbReference type="ARBA" id="ARBA00022723"/>
    </source>
</evidence>
<evidence type="ECO:0000256" key="4">
    <source>
        <dbReference type="ARBA" id="ARBA00022617"/>
    </source>
</evidence>
<gene>
    <name evidence="12" type="ordered locus">Gbem_1585</name>
</gene>
<feature type="compositionally biased region" description="Low complexity" evidence="10">
    <location>
        <begin position="29"/>
        <end position="55"/>
    </location>
</feature>
<dbReference type="GO" id="GO:0005506">
    <property type="term" value="F:iron ion binding"/>
    <property type="evidence" value="ECO:0007669"/>
    <property type="project" value="InterPro"/>
</dbReference>
<feature type="region of interest" description="Disordered" evidence="10">
    <location>
        <begin position="25"/>
        <end position="55"/>
    </location>
</feature>
<dbReference type="Gene3D" id="1.10.760.10">
    <property type="entry name" value="Cytochrome c-like domain"/>
    <property type="match status" value="1"/>
</dbReference>
<evidence type="ECO:0000313" key="12">
    <source>
        <dbReference type="EMBL" id="ACH38603.1"/>
    </source>
</evidence>
<keyword evidence="4 9" id="KW-0349">Heme</keyword>
<keyword evidence="7 9" id="KW-0408">Iron</keyword>
<evidence type="ECO:0000259" key="11">
    <source>
        <dbReference type="PROSITE" id="PS51007"/>
    </source>
</evidence>
<dbReference type="GO" id="GO:0031979">
    <property type="term" value="C:plasma membrane-derived thylakoid lumen"/>
    <property type="evidence" value="ECO:0007669"/>
    <property type="project" value="UniProtKB-SubCell"/>
</dbReference>
<dbReference type="SUPFAM" id="SSF46626">
    <property type="entry name" value="Cytochrome c"/>
    <property type="match status" value="1"/>
</dbReference>
<feature type="domain" description="Cytochrome c" evidence="11">
    <location>
        <begin position="52"/>
        <end position="133"/>
    </location>
</feature>
<dbReference type="KEGG" id="gbm:Gbem_1585"/>
<dbReference type="STRING" id="404380.Gbem_1585"/>
<dbReference type="InterPro" id="IPR009056">
    <property type="entry name" value="Cyt_c-like_dom"/>
</dbReference>
<evidence type="ECO:0000256" key="2">
    <source>
        <dbReference type="ARBA" id="ARBA00009650"/>
    </source>
</evidence>
<dbReference type="eggNOG" id="COG2010">
    <property type="taxonomic scope" value="Bacteria"/>
</dbReference>
<evidence type="ECO:0000313" key="13">
    <source>
        <dbReference type="Proteomes" id="UP000008825"/>
    </source>
</evidence>
<keyword evidence="13" id="KW-1185">Reference proteome</keyword>
<evidence type="ECO:0000256" key="10">
    <source>
        <dbReference type="SAM" id="MobiDB-lite"/>
    </source>
</evidence>
<comment type="similarity">
    <text evidence="2">Belongs to the cytochrome c family. PetJ subfamily.</text>
</comment>
<organism evidence="12 13">
    <name type="scientific">Citrifermentans bemidjiense (strain ATCC BAA-1014 / DSM 16622 / JCM 12645 / Bem)</name>
    <name type="common">Geobacter bemidjiensis</name>
    <dbReference type="NCBI Taxonomy" id="404380"/>
    <lineage>
        <taxon>Bacteria</taxon>
        <taxon>Pseudomonadati</taxon>
        <taxon>Thermodesulfobacteriota</taxon>
        <taxon>Desulfuromonadia</taxon>
        <taxon>Geobacterales</taxon>
        <taxon>Geobacteraceae</taxon>
        <taxon>Citrifermentans</taxon>
    </lineage>
</organism>